<comment type="pathway">
    <text evidence="2">Protein modification; protein ubiquitination.</text>
</comment>
<evidence type="ECO:0000256" key="4">
    <source>
        <dbReference type="ARBA" id="ARBA00012483"/>
    </source>
</evidence>
<feature type="domain" description="RING-type" evidence="8">
    <location>
        <begin position="299"/>
        <end position="343"/>
    </location>
</feature>
<dbReference type="VEuPathDB" id="CryptoDB:cand_018980"/>
<dbReference type="InterPro" id="IPR039399">
    <property type="entry name" value="Deltex_C_sf"/>
</dbReference>
<dbReference type="Proteomes" id="UP000186804">
    <property type="component" value="Unassembled WGS sequence"/>
</dbReference>
<dbReference type="GeneID" id="92366083"/>
<keyword evidence="5" id="KW-0808">Transferase</keyword>
<sequence>MWRWWSDEGWTYYSLENSAIIERSWRNKEINIIINIGGIPFLLNLRHFYQFNFITQRHRRISRDISSAVWFWTDNNGQLNLYQPNVSAQIERYYLHIQWNLVKSSSIHKTNKENQSIISDDTHTFDSADKLKVNNSSTVNSNSSNEYLELVSTESVSKENVQEERTNMTRDCSTVQNYHIQGGGCIVWGHYDIYPIECIQINRITGKERRIFRKHLKNISEDNENQLDQNGIKRITNEPGFYLEWQFTDTKIARISDAMSLIVETGEFYCVGYPTLFSNEKIMDLVYQLPDDTLIDDDCCLCLHPLIENRIRLKKCHHVYHKDCFFEMVRHLKQKNVLNCPLCMSIQDYGKGASPYGRMRYIVYKAGNIEIETYPSTNVIEIEYFIPSGIQNERHPNPSKPFSGTYKIAYLPYDKDGIMVLNGLIKAFKLGHTFKVISIPNIGGNVSSRHHNDHICTEIVQWNSIPHKISTCGGPTLQGFPDPYYFNLVIEKLASVGIDCNAEM</sequence>
<comment type="catalytic activity">
    <reaction evidence="1">
        <text>S-ubiquitinyl-[E2 ubiquitin-conjugating enzyme]-L-cysteine + [acceptor protein]-L-lysine = [E2 ubiquitin-conjugating enzyme]-L-cysteine + N(6)-ubiquitinyl-[acceptor protein]-L-lysine.</text>
        <dbReference type="EC" id="2.3.2.27"/>
    </reaction>
</comment>
<dbReference type="GO" id="GO:0061630">
    <property type="term" value="F:ubiquitin protein ligase activity"/>
    <property type="evidence" value="ECO:0007669"/>
    <property type="project" value="UniProtKB-EC"/>
</dbReference>
<feature type="domain" description="WWE" evidence="9">
    <location>
        <begin position="1"/>
        <end position="63"/>
    </location>
</feature>
<dbReference type="InterPro" id="IPR001841">
    <property type="entry name" value="Znf_RING"/>
</dbReference>
<dbReference type="GO" id="GO:0008270">
    <property type="term" value="F:zinc ion binding"/>
    <property type="evidence" value="ECO:0007669"/>
    <property type="project" value="UniProtKB-KW"/>
</dbReference>
<dbReference type="EC" id="2.3.2.27" evidence="4"/>
<dbReference type="PROSITE" id="PS50918">
    <property type="entry name" value="WWE"/>
    <property type="match status" value="1"/>
</dbReference>
<evidence type="ECO:0000256" key="7">
    <source>
        <dbReference type="PROSITE-ProRule" id="PRU00175"/>
    </source>
</evidence>
<evidence type="ECO:0000256" key="3">
    <source>
        <dbReference type="ARBA" id="ARBA00009413"/>
    </source>
</evidence>
<protein>
    <recommendedName>
        <fullName evidence="4">RING-type E3 ubiquitin transferase</fullName>
        <ecNumber evidence="4">2.3.2.27</ecNumber>
    </recommendedName>
</protein>
<dbReference type="Gene3D" id="3.30.720.50">
    <property type="match status" value="1"/>
</dbReference>
<evidence type="ECO:0000256" key="6">
    <source>
        <dbReference type="ARBA" id="ARBA00022723"/>
    </source>
</evidence>
<dbReference type="EMBL" id="LRBS01000125">
    <property type="protein sequence ID" value="OII71059.1"/>
    <property type="molecule type" value="Genomic_DNA"/>
</dbReference>
<dbReference type="SUPFAM" id="SSF57850">
    <property type="entry name" value="RING/U-box"/>
    <property type="match status" value="1"/>
</dbReference>
<dbReference type="InterPro" id="IPR013083">
    <property type="entry name" value="Znf_RING/FYVE/PHD"/>
</dbReference>
<accession>A0A1J4MC53</accession>
<dbReference type="Pfam" id="PF18102">
    <property type="entry name" value="DTC"/>
    <property type="match status" value="1"/>
</dbReference>
<keyword evidence="6" id="KW-0479">Metal-binding</keyword>
<comment type="caution">
    <text evidence="10">The sequence shown here is derived from an EMBL/GenBank/DDBJ whole genome shotgun (WGS) entry which is preliminary data.</text>
</comment>
<dbReference type="Pfam" id="PF02825">
    <property type="entry name" value="WWE"/>
    <property type="match status" value="1"/>
</dbReference>
<dbReference type="SUPFAM" id="SSF117839">
    <property type="entry name" value="WWE domain"/>
    <property type="match status" value="1"/>
</dbReference>
<evidence type="ECO:0000256" key="5">
    <source>
        <dbReference type="ARBA" id="ARBA00022679"/>
    </source>
</evidence>
<keyword evidence="7" id="KW-0863">Zinc-finger</keyword>
<organism evidence="10 11">
    <name type="scientific">Cryptosporidium andersoni</name>
    <dbReference type="NCBI Taxonomy" id="117008"/>
    <lineage>
        <taxon>Eukaryota</taxon>
        <taxon>Sar</taxon>
        <taxon>Alveolata</taxon>
        <taxon>Apicomplexa</taxon>
        <taxon>Conoidasida</taxon>
        <taxon>Coccidia</taxon>
        <taxon>Eucoccidiorida</taxon>
        <taxon>Eimeriorina</taxon>
        <taxon>Cryptosporidiidae</taxon>
        <taxon>Cryptosporidium</taxon>
    </lineage>
</organism>
<reference evidence="10 11" key="1">
    <citation type="submission" date="2016-10" db="EMBL/GenBank/DDBJ databases">
        <title>Reductive evolution of mitochondrial metabolism and differential evolution of invasion-related proteins in Cryptosporidium.</title>
        <authorList>
            <person name="Liu S."/>
            <person name="Roellig D.M."/>
            <person name="Guo Y."/>
            <person name="Li N."/>
            <person name="Frace M.A."/>
            <person name="Tang K."/>
            <person name="Zhang L."/>
            <person name="Feng Y."/>
            <person name="Xiao L."/>
        </authorList>
    </citation>
    <scope>NUCLEOTIDE SEQUENCE [LARGE SCALE GENOMIC DNA]</scope>
    <source>
        <strain evidence="10">30847</strain>
    </source>
</reference>
<comment type="similarity">
    <text evidence="3">Belongs to the Deltex family.</text>
</comment>
<evidence type="ECO:0000313" key="11">
    <source>
        <dbReference type="Proteomes" id="UP000186804"/>
    </source>
</evidence>
<dbReference type="PROSITE" id="PS50089">
    <property type="entry name" value="ZF_RING_2"/>
    <property type="match status" value="1"/>
</dbReference>
<dbReference type="PANTHER" id="PTHR12622">
    <property type="entry name" value="DELTEX-RELATED"/>
    <property type="match status" value="1"/>
</dbReference>
<dbReference type="OrthoDB" id="527344at2759"/>
<evidence type="ECO:0000259" key="8">
    <source>
        <dbReference type="PROSITE" id="PS50089"/>
    </source>
</evidence>
<keyword evidence="7" id="KW-0862">Zinc</keyword>
<keyword evidence="11" id="KW-1185">Reference proteome</keyword>
<dbReference type="Gene3D" id="3.30.390.130">
    <property type="match status" value="1"/>
</dbReference>
<proteinExistence type="inferred from homology"/>
<evidence type="ECO:0000256" key="1">
    <source>
        <dbReference type="ARBA" id="ARBA00000900"/>
    </source>
</evidence>
<dbReference type="InterPro" id="IPR037197">
    <property type="entry name" value="WWE_dom_sf"/>
</dbReference>
<dbReference type="RefSeq" id="XP_067066428.1">
    <property type="nucleotide sequence ID" value="XM_067212131.1"/>
</dbReference>
<dbReference type="UniPathway" id="UPA00143"/>
<dbReference type="Gene3D" id="3.30.40.10">
    <property type="entry name" value="Zinc/RING finger domain, C3HC4 (zinc finger)"/>
    <property type="match status" value="1"/>
</dbReference>
<name>A0A1J4MC53_9CRYT</name>
<evidence type="ECO:0000313" key="10">
    <source>
        <dbReference type="EMBL" id="OII71059.1"/>
    </source>
</evidence>
<dbReference type="GO" id="GO:0016567">
    <property type="term" value="P:protein ubiquitination"/>
    <property type="evidence" value="ECO:0007669"/>
    <property type="project" value="UniProtKB-UniPathway"/>
</dbReference>
<dbReference type="InterPro" id="IPR039396">
    <property type="entry name" value="Deltex_C"/>
</dbReference>
<dbReference type="GO" id="GO:0007219">
    <property type="term" value="P:Notch signaling pathway"/>
    <property type="evidence" value="ECO:0007669"/>
    <property type="project" value="InterPro"/>
</dbReference>
<gene>
    <name evidence="10" type="ORF">cand_018980</name>
</gene>
<evidence type="ECO:0000259" key="9">
    <source>
        <dbReference type="PROSITE" id="PS50918"/>
    </source>
</evidence>
<dbReference type="SMART" id="SM00184">
    <property type="entry name" value="RING"/>
    <property type="match status" value="1"/>
</dbReference>
<evidence type="ECO:0000256" key="2">
    <source>
        <dbReference type="ARBA" id="ARBA00004906"/>
    </source>
</evidence>
<dbReference type="InterPro" id="IPR004170">
    <property type="entry name" value="WWE_dom"/>
</dbReference>
<dbReference type="AlphaFoldDB" id="A0A1J4MC53"/>
<dbReference type="InterPro" id="IPR039398">
    <property type="entry name" value="Deltex_fam"/>
</dbReference>